<proteinExistence type="predicted"/>
<gene>
    <name evidence="3" type="ORF">E2R54_12880</name>
</gene>
<dbReference type="Proteomes" id="UP000295633">
    <property type="component" value="Unassembled WGS sequence"/>
</dbReference>
<reference evidence="3 4" key="1">
    <citation type="submission" date="2019-03" db="EMBL/GenBank/DDBJ databases">
        <title>Genome Sequencing and Assembly of Various Microbes Isolated from Partially Reclaimed Soil and Acid Mine Drainage (AMD) Site.</title>
        <authorList>
            <person name="Steinbock B."/>
            <person name="Bechtold R."/>
            <person name="Sevigny J.L."/>
            <person name="Thomas D."/>
            <person name="Cuthill L.R."/>
            <person name="Aveiro Johannsen E.J."/>
            <person name="Thomas K."/>
            <person name="Ghosh A."/>
        </authorList>
    </citation>
    <scope>NUCLEOTIDE SEQUENCE [LARGE SCALE GENOMIC DNA]</scope>
    <source>
        <strain evidence="3 4">F-B2</strain>
    </source>
</reference>
<protein>
    <submittedName>
        <fullName evidence="3">Uncharacterized protein</fullName>
    </submittedName>
</protein>
<feature type="region of interest" description="Disordered" evidence="1">
    <location>
        <begin position="1"/>
        <end position="28"/>
    </location>
</feature>
<name>A0A4R5YGV3_9MICO</name>
<dbReference type="AlphaFoldDB" id="A0A4R5YGV3"/>
<evidence type="ECO:0000313" key="3">
    <source>
        <dbReference type="EMBL" id="TDL44055.1"/>
    </source>
</evidence>
<sequence length="107" mass="10460">MSSSSSDATTTGPIPVHAEPTTARDSSTSNLVACALSIGAVGLSSSAMPLLGPIAIAFALVALTLSILGVATGRRYLWAGWIGIVAGAIAVVLAGVVTAGMPNSPLV</sequence>
<dbReference type="EMBL" id="SMZX01000002">
    <property type="protein sequence ID" value="TDL44055.1"/>
    <property type="molecule type" value="Genomic_DNA"/>
</dbReference>
<organism evidence="3 4">
    <name type="scientific">Microbacterium oleivorans</name>
    <dbReference type="NCBI Taxonomy" id="273677"/>
    <lineage>
        <taxon>Bacteria</taxon>
        <taxon>Bacillati</taxon>
        <taxon>Actinomycetota</taxon>
        <taxon>Actinomycetes</taxon>
        <taxon>Micrococcales</taxon>
        <taxon>Microbacteriaceae</taxon>
        <taxon>Microbacterium</taxon>
    </lineage>
</organism>
<keyword evidence="2" id="KW-0812">Transmembrane</keyword>
<comment type="caution">
    <text evidence="3">The sequence shown here is derived from an EMBL/GenBank/DDBJ whole genome shotgun (WGS) entry which is preliminary data.</text>
</comment>
<keyword evidence="2" id="KW-0472">Membrane</keyword>
<evidence type="ECO:0000256" key="1">
    <source>
        <dbReference type="SAM" id="MobiDB-lite"/>
    </source>
</evidence>
<feature type="transmembrane region" description="Helical" evidence="2">
    <location>
        <begin position="50"/>
        <end position="71"/>
    </location>
</feature>
<evidence type="ECO:0000313" key="4">
    <source>
        <dbReference type="Proteomes" id="UP000295633"/>
    </source>
</evidence>
<keyword evidence="2" id="KW-1133">Transmembrane helix</keyword>
<evidence type="ECO:0000256" key="2">
    <source>
        <dbReference type="SAM" id="Phobius"/>
    </source>
</evidence>
<feature type="compositionally biased region" description="Polar residues" evidence="1">
    <location>
        <begin position="1"/>
        <end position="12"/>
    </location>
</feature>
<feature type="transmembrane region" description="Helical" evidence="2">
    <location>
        <begin position="78"/>
        <end position="101"/>
    </location>
</feature>
<dbReference type="RefSeq" id="WP_133400021.1">
    <property type="nucleotide sequence ID" value="NZ_SMZX01000002.1"/>
</dbReference>
<accession>A0A4R5YGV3</accession>